<gene>
    <name evidence="4" type="ORF">FHX74_000753</name>
</gene>
<feature type="chain" id="PRO_5030606415" description="DUF5666 domain-containing protein" evidence="2">
    <location>
        <begin position="35"/>
        <end position="287"/>
    </location>
</feature>
<name>A0A7W3IQ34_9ACTN</name>
<feature type="compositionally biased region" description="Low complexity" evidence="1">
    <location>
        <begin position="119"/>
        <end position="132"/>
    </location>
</feature>
<proteinExistence type="predicted"/>
<comment type="caution">
    <text evidence="4">The sequence shown here is derived from an EMBL/GenBank/DDBJ whole genome shotgun (WGS) entry which is preliminary data.</text>
</comment>
<dbReference type="Proteomes" id="UP000523079">
    <property type="component" value="Unassembled WGS sequence"/>
</dbReference>
<evidence type="ECO:0000259" key="3">
    <source>
        <dbReference type="Pfam" id="PF18914"/>
    </source>
</evidence>
<dbReference type="InterPro" id="IPR043724">
    <property type="entry name" value="DUF5666"/>
</dbReference>
<reference evidence="4 5" key="1">
    <citation type="submission" date="2020-07" db="EMBL/GenBank/DDBJ databases">
        <title>Sequencing the genomes of 1000 actinobacteria strains.</title>
        <authorList>
            <person name="Klenk H.-P."/>
        </authorList>
    </citation>
    <scope>NUCLEOTIDE SEQUENCE [LARGE SCALE GENOMIC DNA]</scope>
    <source>
        <strain evidence="4 5">DSM 100723</strain>
    </source>
</reference>
<evidence type="ECO:0000313" key="5">
    <source>
        <dbReference type="Proteomes" id="UP000523079"/>
    </source>
</evidence>
<evidence type="ECO:0000256" key="2">
    <source>
        <dbReference type="SAM" id="SignalP"/>
    </source>
</evidence>
<feature type="compositionally biased region" description="Low complexity" evidence="1">
    <location>
        <begin position="170"/>
        <end position="184"/>
    </location>
</feature>
<evidence type="ECO:0000256" key="1">
    <source>
        <dbReference type="SAM" id="MobiDB-lite"/>
    </source>
</evidence>
<feature type="region of interest" description="Disordered" evidence="1">
    <location>
        <begin position="163"/>
        <end position="189"/>
    </location>
</feature>
<sequence>MIRSAHRSARTARLVVAGAIGATLLAGCSSTTPAASGVQGGAYPGGNAAPGGGAFGDRRPGVVGQIAAVDGRTLQVQGDGAQTAVTWNAKTTFSEDVAGTAAAVRTGSCVQVRSGSGPGSPSAPATAAPSGSAGTGPVGTVTATLVTVLPTTKDGCAAAAFGGRTGFGGRPSEAPSGRPSSRPGGVPGGFARMLNGTVTATDANGFTVRVTAPTSSGSASADRTVTVATGSSTRYTTRKTVSGSAAKVGRCAEAQGSTDSTGAMTATRITLSAPVDGTCSPGFGHRG</sequence>
<dbReference type="PROSITE" id="PS51257">
    <property type="entry name" value="PROKAR_LIPOPROTEIN"/>
    <property type="match status" value="1"/>
</dbReference>
<feature type="signal peptide" evidence="2">
    <location>
        <begin position="1"/>
        <end position="34"/>
    </location>
</feature>
<dbReference type="AlphaFoldDB" id="A0A7W3IQ34"/>
<accession>A0A7W3IQ34</accession>
<dbReference type="EMBL" id="JACGWT010000001">
    <property type="protein sequence ID" value="MBA8793159.1"/>
    <property type="molecule type" value="Genomic_DNA"/>
</dbReference>
<organism evidence="4 5">
    <name type="scientific">Microlunatus kandeliicorticis</name>
    <dbReference type="NCBI Taxonomy" id="1759536"/>
    <lineage>
        <taxon>Bacteria</taxon>
        <taxon>Bacillati</taxon>
        <taxon>Actinomycetota</taxon>
        <taxon>Actinomycetes</taxon>
        <taxon>Propionibacteriales</taxon>
        <taxon>Propionibacteriaceae</taxon>
        <taxon>Microlunatus</taxon>
    </lineage>
</organism>
<evidence type="ECO:0000313" key="4">
    <source>
        <dbReference type="EMBL" id="MBA8793159.1"/>
    </source>
</evidence>
<keyword evidence="5" id="KW-1185">Reference proteome</keyword>
<dbReference type="Pfam" id="PF18914">
    <property type="entry name" value="DUF5666"/>
    <property type="match status" value="1"/>
</dbReference>
<dbReference type="RefSeq" id="WP_182558699.1">
    <property type="nucleotide sequence ID" value="NZ_JACGWT010000001.1"/>
</dbReference>
<keyword evidence="2" id="KW-0732">Signal</keyword>
<feature type="domain" description="DUF5666" evidence="3">
    <location>
        <begin position="196"/>
        <end position="269"/>
    </location>
</feature>
<protein>
    <recommendedName>
        <fullName evidence="3">DUF5666 domain-containing protein</fullName>
    </recommendedName>
</protein>
<feature type="region of interest" description="Disordered" evidence="1">
    <location>
        <begin position="110"/>
        <end position="136"/>
    </location>
</feature>